<evidence type="ECO:0000256" key="1">
    <source>
        <dbReference type="ARBA" id="ARBA00022857"/>
    </source>
</evidence>
<dbReference type="Pfam" id="PF13602">
    <property type="entry name" value="ADH_zinc_N_2"/>
    <property type="match status" value="1"/>
</dbReference>
<keyword evidence="1" id="KW-0521">NADP</keyword>
<feature type="domain" description="Enoyl reductase (ER)" evidence="3">
    <location>
        <begin position="13"/>
        <end position="326"/>
    </location>
</feature>
<dbReference type="SUPFAM" id="SSF51735">
    <property type="entry name" value="NAD(P)-binding Rossmann-fold domains"/>
    <property type="match status" value="1"/>
</dbReference>
<dbReference type="GO" id="GO:0016651">
    <property type="term" value="F:oxidoreductase activity, acting on NAD(P)H"/>
    <property type="evidence" value="ECO:0007669"/>
    <property type="project" value="TreeGrafter"/>
</dbReference>
<dbReference type="PANTHER" id="PTHR48106:SF2">
    <property type="entry name" value="ZN2+-BINDING DEHYDROGENASE"/>
    <property type="match status" value="1"/>
</dbReference>
<dbReference type="EMBL" id="MVFC01000001">
    <property type="protein sequence ID" value="OON82911.1"/>
    <property type="molecule type" value="Genomic_DNA"/>
</dbReference>
<dbReference type="Gene3D" id="3.90.180.10">
    <property type="entry name" value="Medium-chain alcohol dehydrogenases, catalytic domain"/>
    <property type="match status" value="1"/>
</dbReference>
<dbReference type="OrthoDB" id="9792162at2"/>
<dbReference type="InterPro" id="IPR011032">
    <property type="entry name" value="GroES-like_sf"/>
</dbReference>
<dbReference type="Proteomes" id="UP000190539">
    <property type="component" value="Unassembled WGS sequence"/>
</dbReference>
<dbReference type="PANTHER" id="PTHR48106">
    <property type="entry name" value="QUINONE OXIDOREDUCTASE PIG3-RELATED"/>
    <property type="match status" value="1"/>
</dbReference>
<dbReference type="CDD" id="cd05282">
    <property type="entry name" value="ETR_like"/>
    <property type="match status" value="1"/>
</dbReference>
<protein>
    <submittedName>
        <fullName evidence="4">Alcohol dehydrogenase</fullName>
    </submittedName>
</protein>
<dbReference type="RefSeq" id="WP_077964256.1">
    <property type="nucleotide sequence ID" value="NZ_CP045178.1"/>
</dbReference>
<dbReference type="InterPro" id="IPR020843">
    <property type="entry name" value="ER"/>
</dbReference>
<evidence type="ECO:0000256" key="2">
    <source>
        <dbReference type="ARBA" id="ARBA00023002"/>
    </source>
</evidence>
<dbReference type="AlphaFoldDB" id="A0A1V4AH16"/>
<comment type="caution">
    <text evidence="4">The sequence shown here is derived from an EMBL/GenBank/DDBJ whole genome shotgun (WGS) entry which is preliminary data.</text>
</comment>
<sequence>MARAVRSVVREFGPAAEVVRTERYEPAAPGPGQVAVRMLLAGVNPSDLVTISGAYASRTDLPFVPGYEGVGVVEATGTGVTGLRAGLRVLPLGSAGAWQQTKVTAARWCFPVDPALTDEEAATAYINPLTALLMVRRHTIATGARTVVINAAASAIGQILIRMLNKEGISPIALVRRRRSLDRLPGDGLTAAVCTEDRPAADAVREITRGRGPDVVLDAVGGTEGTELGRALADGGTLVHYGLLSGRPLSWELAQDRPDARIVLFRLRDWVHAAPPDRLTAALTEVFALVREGTAASPVASTHPLSHVREALERDAEPGRRGKVLIRLDS</sequence>
<gene>
    <name evidence="4" type="ORF">B1H18_02555</name>
</gene>
<dbReference type="InterPro" id="IPR013154">
    <property type="entry name" value="ADH-like_N"/>
</dbReference>
<evidence type="ECO:0000313" key="5">
    <source>
        <dbReference type="Proteomes" id="UP000190539"/>
    </source>
</evidence>
<keyword evidence="5" id="KW-1185">Reference proteome</keyword>
<proteinExistence type="predicted"/>
<dbReference type="SMART" id="SM00829">
    <property type="entry name" value="PKS_ER"/>
    <property type="match status" value="1"/>
</dbReference>
<dbReference type="SUPFAM" id="SSF50129">
    <property type="entry name" value="GroES-like"/>
    <property type="match status" value="1"/>
</dbReference>
<evidence type="ECO:0000259" key="3">
    <source>
        <dbReference type="SMART" id="SM00829"/>
    </source>
</evidence>
<organism evidence="4 5">
    <name type="scientific">Streptomyces tsukubensis</name>
    <dbReference type="NCBI Taxonomy" id="83656"/>
    <lineage>
        <taxon>Bacteria</taxon>
        <taxon>Bacillati</taxon>
        <taxon>Actinomycetota</taxon>
        <taxon>Actinomycetes</taxon>
        <taxon>Kitasatosporales</taxon>
        <taxon>Streptomycetaceae</taxon>
        <taxon>Streptomyces</taxon>
    </lineage>
</organism>
<dbReference type="STRING" id="83656.B1H18_02555"/>
<evidence type="ECO:0000313" key="4">
    <source>
        <dbReference type="EMBL" id="OON82911.1"/>
    </source>
</evidence>
<keyword evidence="2" id="KW-0560">Oxidoreductase</keyword>
<dbReference type="InterPro" id="IPR036291">
    <property type="entry name" value="NAD(P)-bd_dom_sf"/>
</dbReference>
<dbReference type="GO" id="GO:0070402">
    <property type="term" value="F:NADPH binding"/>
    <property type="evidence" value="ECO:0007669"/>
    <property type="project" value="TreeGrafter"/>
</dbReference>
<accession>A0A1V4AH16</accession>
<reference evidence="4 5" key="1">
    <citation type="submission" date="2017-02" db="EMBL/GenBank/DDBJ databases">
        <title>Draft Genome Sequence of Streptomyces tsukubaensis F601, a Producer of the immunosuppressant tacrolimus FK506.</title>
        <authorList>
            <person name="Zong G."/>
            <person name="Zhong C."/>
            <person name="Fu J."/>
            <person name="Qin R."/>
            <person name="Cao G."/>
        </authorList>
    </citation>
    <scope>NUCLEOTIDE SEQUENCE [LARGE SCALE GENOMIC DNA]</scope>
    <source>
        <strain evidence="4 5">F601</strain>
    </source>
</reference>
<dbReference type="Gene3D" id="3.40.50.720">
    <property type="entry name" value="NAD(P)-binding Rossmann-like Domain"/>
    <property type="match status" value="1"/>
</dbReference>
<name>A0A1V4AH16_9ACTN</name>
<dbReference type="Pfam" id="PF08240">
    <property type="entry name" value="ADH_N"/>
    <property type="match status" value="1"/>
</dbReference>